<proteinExistence type="predicted"/>
<evidence type="ECO:0000313" key="2">
    <source>
        <dbReference type="Proteomes" id="UP001633002"/>
    </source>
</evidence>
<dbReference type="AlphaFoldDB" id="A0ABD3GFS2"/>
<protein>
    <submittedName>
        <fullName evidence="1">Uncharacterized protein</fullName>
    </submittedName>
</protein>
<keyword evidence="2" id="KW-1185">Reference proteome</keyword>
<organism evidence="1 2">
    <name type="scientific">Riccia sorocarpa</name>
    <dbReference type="NCBI Taxonomy" id="122646"/>
    <lineage>
        <taxon>Eukaryota</taxon>
        <taxon>Viridiplantae</taxon>
        <taxon>Streptophyta</taxon>
        <taxon>Embryophyta</taxon>
        <taxon>Marchantiophyta</taxon>
        <taxon>Marchantiopsida</taxon>
        <taxon>Marchantiidae</taxon>
        <taxon>Marchantiales</taxon>
        <taxon>Ricciaceae</taxon>
        <taxon>Riccia</taxon>
    </lineage>
</organism>
<comment type="caution">
    <text evidence="1">The sequence shown here is derived from an EMBL/GenBank/DDBJ whole genome shotgun (WGS) entry which is preliminary data.</text>
</comment>
<dbReference type="EMBL" id="JBJQOH010000007">
    <property type="protein sequence ID" value="KAL3677768.1"/>
    <property type="molecule type" value="Genomic_DNA"/>
</dbReference>
<dbReference type="Proteomes" id="UP001633002">
    <property type="component" value="Unassembled WGS sequence"/>
</dbReference>
<accession>A0ABD3GFS2</accession>
<sequence>MQKPPEDETLIKLYVDVDGVLTPCKNNTRPRLEEPYTPVEIVCFRTGQSRCVRKRASEVTEEARELMVLRWANGSNFFSAINSQIRRLHTADQEIIKEKLRRLEKPGETFVASSHKRKIRAEDGNLTAATAY</sequence>
<gene>
    <name evidence="1" type="ORF">R1sor_020724</name>
</gene>
<name>A0ABD3GFS2_9MARC</name>
<reference evidence="1 2" key="1">
    <citation type="submission" date="2024-09" db="EMBL/GenBank/DDBJ databases">
        <title>Chromosome-scale assembly of Riccia sorocarpa.</title>
        <authorList>
            <person name="Paukszto L."/>
        </authorList>
    </citation>
    <scope>NUCLEOTIDE SEQUENCE [LARGE SCALE GENOMIC DNA]</scope>
    <source>
        <strain evidence="1">LP-2024</strain>
        <tissue evidence="1">Aerial parts of the thallus</tissue>
    </source>
</reference>
<evidence type="ECO:0000313" key="1">
    <source>
        <dbReference type="EMBL" id="KAL3677768.1"/>
    </source>
</evidence>